<dbReference type="Pfam" id="PF02136">
    <property type="entry name" value="NTF2"/>
    <property type="match status" value="1"/>
</dbReference>
<comment type="caution">
    <text evidence="2">The sequence shown here is derived from an EMBL/GenBank/DDBJ whole genome shotgun (WGS) entry which is preliminary data.</text>
</comment>
<gene>
    <name evidence="2" type="ORF">GS601_18005</name>
</gene>
<evidence type="ECO:0000259" key="1">
    <source>
        <dbReference type="Pfam" id="PF02136"/>
    </source>
</evidence>
<sequence>MMSDVTLDSTIIEIETVRQYFETFNAGAFEATARLFAVDGVMHAPFRVDVAGRDAIATYLSTEAKGMQAVPQDMTTLTRADGSLESHVTGFAKFAGLKVKIAWIFHLNEAQAIVEVRIKLIASAQELLKMRDAQPQ</sequence>
<reference evidence="2" key="1">
    <citation type="submission" date="2019-12" db="EMBL/GenBank/DDBJ databases">
        <title>High-Quality draft genome sequences of three cyanobacteria isolated from the limestone walls of the Old Cathedral of Coimbra.</title>
        <authorList>
            <person name="Tiago I."/>
            <person name="Soares F."/>
            <person name="Portugal A."/>
        </authorList>
    </citation>
    <scope>NUCLEOTIDE SEQUENCE</scope>
    <source>
        <strain evidence="2">A</strain>
    </source>
</reference>
<dbReference type="EMBL" id="WVIE01000025">
    <property type="protein sequence ID" value="NDJ19159.1"/>
    <property type="molecule type" value="Genomic_DNA"/>
</dbReference>
<proteinExistence type="predicted"/>
<dbReference type="RefSeq" id="WP_162424684.1">
    <property type="nucleotide sequence ID" value="NZ_WVIE01000025.1"/>
</dbReference>
<dbReference type="InterPro" id="IPR002075">
    <property type="entry name" value="NTF2_dom"/>
</dbReference>
<dbReference type="InterPro" id="IPR032710">
    <property type="entry name" value="NTF2-like_dom_sf"/>
</dbReference>
<dbReference type="Gene3D" id="3.10.450.50">
    <property type="match status" value="1"/>
</dbReference>
<name>A0A8J8CK26_9CYAN</name>
<accession>A0A8J8CK26</accession>
<protein>
    <submittedName>
        <fullName evidence="2">Nuclear transport factor 2 family protein</fullName>
    </submittedName>
</protein>
<dbReference type="Proteomes" id="UP000646053">
    <property type="component" value="Unassembled WGS sequence"/>
</dbReference>
<keyword evidence="3" id="KW-1185">Reference proteome</keyword>
<dbReference type="AlphaFoldDB" id="A0A8J8CK26"/>
<organism evidence="2 3">
    <name type="scientific">Myxacorys almedinensis A</name>
    <dbReference type="NCBI Taxonomy" id="2690445"/>
    <lineage>
        <taxon>Bacteria</taxon>
        <taxon>Bacillati</taxon>
        <taxon>Cyanobacteriota</taxon>
        <taxon>Cyanophyceae</taxon>
        <taxon>Leptolyngbyales</taxon>
        <taxon>Leptolyngbyaceae</taxon>
        <taxon>Myxacorys</taxon>
        <taxon>Myxacorys almedinensis</taxon>
    </lineage>
</organism>
<feature type="domain" description="Nuclear transport factor 2" evidence="1">
    <location>
        <begin position="15"/>
        <end position="111"/>
    </location>
</feature>
<evidence type="ECO:0000313" key="2">
    <source>
        <dbReference type="EMBL" id="NDJ19159.1"/>
    </source>
</evidence>
<dbReference type="SUPFAM" id="SSF54427">
    <property type="entry name" value="NTF2-like"/>
    <property type="match status" value="1"/>
</dbReference>
<evidence type="ECO:0000313" key="3">
    <source>
        <dbReference type="Proteomes" id="UP000646053"/>
    </source>
</evidence>